<evidence type="ECO:0000313" key="1">
    <source>
        <dbReference type="EMBL" id="KAH6937985.1"/>
    </source>
</evidence>
<dbReference type="Proteomes" id="UP000821845">
    <property type="component" value="Chromosome 2"/>
</dbReference>
<comment type="caution">
    <text evidence="1">The sequence shown here is derived from an EMBL/GenBank/DDBJ whole genome shotgun (WGS) entry which is preliminary data.</text>
</comment>
<evidence type="ECO:0000313" key="2">
    <source>
        <dbReference type="Proteomes" id="UP000821845"/>
    </source>
</evidence>
<organism evidence="1 2">
    <name type="scientific">Hyalomma asiaticum</name>
    <name type="common">Tick</name>
    <dbReference type="NCBI Taxonomy" id="266040"/>
    <lineage>
        <taxon>Eukaryota</taxon>
        <taxon>Metazoa</taxon>
        <taxon>Ecdysozoa</taxon>
        <taxon>Arthropoda</taxon>
        <taxon>Chelicerata</taxon>
        <taxon>Arachnida</taxon>
        <taxon>Acari</taxon>
        <taxon>Parasitiformes</taxon>
        <taxon>Ixodida</taxon>
        <taxon>Ixodoidea</taxon>
        <taxon>Ixodidae</taxon>
        <taxon>Hyalomminae</taxon>
        <taxon>Hyalomma</taxon>
    </lineage>
</organism>
<protein>
    <submittedName>
        <fullName evidence="1">Uncharacterized protein</fullName>
    </submittedName>
</protein>
<dbReference type="EMBL" id="CM023482">
    <property type="protein sequence ID" value="KAH6937985.1"/>
    <property type="molecule type" value="Genomic_DNA"/>
</dbReference>
<sequence length="144" mass="15813">MLNSKVRPRRPGLVTAQASLVDRRTKKVESPPVLSFRASRLAQGDAGGREPRPRGPLHRNNERQAARNERTSSFASTRSRAAAALRKPGAGGNRIKMALGGQWLPDRGFPKYEKRLPAEPKKRLGWSKTKQATGAQEKGVALPK</sequence>
<accession>A0ACB7STQ7</accession>
<gene>
    <name evidence="1" type="ORF">HPB50_006077</name>
</gene>
<keyword evidence="2" id="KW-1185">Reference proteome</keyword>
<reference evidence="1" key="1">
    <citation type="submission" date="2020-05" db="EMBL/GenBank/DDBJ databases">
        <title>Large-scale comparative analyses of tick genomes elucidate their genetic diversity and vector capacities.</title>
        <authorList>
            <person name="Jia N."/>
            <person name="Wang J."/>
            <person name="Shi W."/>
            <person name="Du L."/>
            <person name="Sun Y."/>
            <person name="Zhan W."/>
            <person name="Jiang J."/>
            <person name="Wang Q."/>
            <person name="Zhang B."/>
            <person name="Ji P."/>
            <person name="Sakyi L.B."/>
            <person name="Cui X."/>
            <person name="Yuan T."/>
            <person name="Jiang B."/>
            <person name="Yang W."/>
            <person name="Lam T.T.-Y."/>
            <person name="Chang Q."/>
            <person name="Ding S."/>
            <person name="Wang X."/>
            <person name="Zhu J."/>
            <person name="Ruan X."/>
            <person name="Zhao L."/>
            <person name="Wei J."/>
            <person name="Que T."/>
            <person name="Du C."/>
            <person name="Cheng J."/>
            <person name="Dai P."/>
            <person name="Han X."/>
            <person name="Huang E."/>
            <person name="Gao Y."/>
            <person name="Liu J."/>
            <person name="Shao H."/>
            <person name="Ye R."/>
            <person name="Li L."/>
            <person name="Wei W."/>
            <person name="Wang X."/>
            <person name="Wang C."/>
            <person name="Yang T."/>
            <person name="Huo Q."/>
            <person name="Li W."/>
            <person name="Guo W."/>
            <person name="Chen H."/>
            <person name="Zhou L."/>
            <person name="Ni X."/>
            <person name="Tian J."/>
            <person name="Zhou Y."/>
            <person name="Sheng Y."/>
            <person name="Liu T."/>
            <person name="Pan Y."/>
            <person name="Xia L."/>
            <person name="Li J."/>
            <person name="Zhao F."/>
            <person name="Cao W."/>
        </authorList>
    </citation>
    <scope>NUCLEOTIDE SEQUENCE</scope>
    <source>
        <strain evidence="1">Hyas-2018</strain>
    </source>
</reference>
<proteinExistence type="predicted"/>
<name>A0ACB7STQ7_HYAAI</name>